<dbReference type="GO" id="GO:0005737">
    <property type="term" value="C:cytoplasm"/>
    <property type="evidence" value="ECO:0007669"/>
    <property type="project" value="UniProtKB-SubCell"/>
</dbReference>
<evidence type="ECO:0000259" key="11">
    <source>
        <dbReference type="PROSITE" id="PS50030"/>
    </source>
</evidence>
<dbReference type="EC" id="2.7.10.2" evidence="2"/>
<dbReference type="PROSITE" id="PS50030">
    <property type="entry name" value="UBA"/>
    <property type="match status" value="1"/>
</dbReference>
<dbReference type="WBParaSite" id="DME_0000453801-mRNA-1">
    <property type="protein sequence ID" value="DME_0000453801-mRNA-1"/>
    <property type="gene ID" value="DME_0000453801"/>
</dbReference>
<dbReference type="STRING" id="318479.A0A0N4UBG1"/>
<evidence type="ECO:0000256" key="3">
    <source>
        <dbReference type="ARBA" id="ARBA00022443"/>
    </source>
</evidence>
<dbReference type="SMART" id="SM00165">
    <property type="entry name" value="UBA"/>
    <property type="match status" value="1"/>
</dbReference>
<evidence type="ECO:0000256" key="6">
    <source>
        <dbReference type="ARBA" id="ARBA00022741"/>
    </source>
</evidence>
<dbReference type="Gene3D" id="4.10.680.10">
    <property type="entry name" value="Cdc42-like binding domain"/>
    <property type="match status" value="1"/>
</dbReference>
<sequence>MTAECREVRVPNKEADLEMILDDRIIVIDGSDHIWYGQNVRTRKFGHFYRSCIYAKSNRSGEPNSANFTSGMISENNHNDKISKPIPGSFIHAGHGDINPSQSWGQPDRIDDIYLKNPILRKEKEIFNENSRRRIGPEIIPSIIDVSSRGQSVVSALNAGSGNRANESPNLARDKSLYSVDPFAPFSEYSYEVFNGHVSENVNQTASNPNLLHPSSFDVYDQPPVAVETHVDGLIDSVKNKSNPSQLSVSATVSMHPSENIVKQESPTLANNSKNAENYYLLRRPQSSVVLNSIKSSSSSRFSSSLTPPPIRSINYYNRAENQMLKSEDSSRNLSQDAIFSSVSSENCRNYIGSVISEKADETKISQRPYDIAENIHSICNFSDDQSRINSTNSSVNVEPTPSSASSLFHSSNVCSLYEQSCSATTSVDIAERKEDPFEVPLVVKNIANRDRYSQMFMNTSNDLNSTPMMANCFSYSNPECTTNTPVAQSSYRVPFFWQPPSQSTNPANNLLTSIGTTPTLVYDAQLSAKAIQKQQNSPRNINFSVKRLSVNESTSGEILQPKSSQLIQRKSFINDEVLCMFDPLVSLQSTVNKAEGQNCLEIVMKGATFAGRERCEQMLFKCQNDSAQAIRELKIDELMCMGVAKNRSLAKIALEDCRWNLNDAAAALIS</sequence>
<evidence type="ECO:0000256" key="10">
    <source>
        <dbReference type="SAM" id="MobiDB-lite"/>
    </source>
</evidence>
<dbReference type="GO" id="GO:0004715">
    <property type="term" value="F:non-membrane spanning protein tyrosine kinase activity"/>
    <property type="evidence" value="ECO:0007669"/>
    <property type="project" value="UniProtKB-EC"/>
</dbReference>
<keyword evidence="9" id="KW-0829">Tyrosine-protein kinase</keyword>
<evidence type="ECO:0000313" key="14">
    <source>
        <dbReference type="Proteomes" id="UP000274756"/>
    </source>
</evidence>
<evidence type="ECO:0000313" key="12">
    <source>
        <dbReference type="EMBL" id="VDN58448.1"/>
    </source>
</evidence>
<evidence type="ECO:0000256" key="4">
    <source>
        <dbReference type="ARBA" id="ARBA00022490"/>
    </source>
</evidence>
<name>A0A0N4UBG1_DRAME</name>
<evidence type="ECO:0000256" key="2">
    <source>
        <dbReference type="ARBA" id="ARBA00011903"/>
    </source>
</evidence>
<feature type="domain" description="UBA" evidence="11">
    <location>
        <begin position="630"/>
        <end position="671"/>
    </location>
</feature>
<evidence type="ECO:0000313" key="15">
    <source>
        <dbReference type="WBParaSite" id="DME_0000453801-mRNA-1"/>
    </source>
</evidence>
<dbReference type="GO" id="GO:0005524">
    <property type="term" value="F:ATP binding"/>
    <property type="evidence" value="ECO:0007669"/>
    <property type="project" value="UniProtKB-KW"/>
</dbReference>
<dbReference type="FunFam" id="4.10.680.10:FF:000001">
    <property type="entry name" value="activated CDC42 kinase 1 isoform X1"/>
    <property type="match status" value="1"/>
</dbReference>
<evidence type="ECO:0000256" key="8">
    <source>
        <dbReference type="ARBA" id="ARBA00022840"/>
    </source>
</evidence>
<dbReference type="InterPro" id="IPR037085">
    <property type="entry name" value="Cdc42-bd-like_dom_sf"/>
</dbReference>
<feature type="compositionally biased region" description="Polar residues" evidence="10">
    <location>
        <begin position="240"/>
        <end position="269"/>
    </location>
</feature>
<dbReference type="Pfam" id="PF09027">
    <property type="entry name" value="GTPase_binding"/>
    <property type="match status" value="1"/>
</dbReference>
<dbReference type="Proteomes" id="UP000274756">
    <property type="component" value="Unassembled WGS sequence"/>
</dbReference>
<keyword evidence="14" id="KW-1185">Reference proteome</keyword>
<keyword evidence="7" id="KW-0418">Kinase</keyword>
<proteinExistence type="predicted"/>
<accession>A0A0N4UBG1</accession>
<reference evidence="12 14" key="2">
    <citation type="submission" date="2018-11" db="EMBL/GenBank/DDBJ databases">
        <authorList>
            <consortium name="Pathogen Informatics"/>
        </authorList>
    </citation>
    <scope>NUCLEOTIDE SEQUENCE [LARGE SCALE GENOMIC DNA]</scope>
</reference>
<feature type="region of interest" description="Disordered" evidence="10">
    <location>
        <begin position="239"/>
        <end position="269"/>
    </location>
</feature>
<organism evidence="13 15">
    <name type="scientific">Dracunculus medinensis</name>
    <name type="common">Guinea worm</name>
    <dbReference type="NCBI Taxonomy" id="318479"/>
    <lineage>
        <taxon>Eukaryota</taxon>
        <taxon>Metazoa</taxon>
        <taxon>Ecdysozoa</taxon>
        <taxon>Nematoda</taxon>
        <taxon>Chromadorea</taxon>
        <taxon>Rhabditida</taxon>
        <taxon>Spirurina</taxon>
        <taxon>Dracunculoidea</taxon>
        <taxon>Dracunculidae</taxon>
        <taxon>Dracunculus</taxon>
    </lineage>
</organism>
<keyword evidence="5" id="KW-0808">Transferase</keyword>
<dbReference type="OrthoDB" id="5871657at2759"/>
<evidence type="ECO:0000256" key="1">
    <source>
        <dbReference type="ARBA" id="ARBA00004496"/>
    </source>
</evidence>
<evidence type="ECO:0000313" key="13">
    <source>
        <dbReference type="Proteomes" id="UP000038040"/>
    </source>
</evidence>
<evidence type="ECO:0000256" key="9">
    <source>
        <dbReference type="ARBA" id="ARBA00023137"/>
    </source>
</evidence>
<dbReference type="EMBL" id="UYYG01001168">
    <property type="protein sequence ID" value="VDN58448.1"/>
    <property type="molecule type" value="Genomic_DNA"/>
</dbReference>
<keyword evidence="8" id="KW-0067">ATP-binding</keyword>
<keyword evidence="3" id="KW-0728">SH3 domain</keyword>
<keyword evidence="4" id="KW-0963">Cytoplasm</keyword>
<protein>
    <recommendedName>
        <fullName evidence="2">non-specific protein-tyrosine kinase</fullName>
        <ecNumber evidence="2">2.7.10.2</ecNumber>
    </recommendedName>
</protein>
<dbReference type="AlphaFoldDB" id="A0A0N4UBG1"/>
<gene>
    <name evidence="12" type="ORF">DME_LOCUS8421</name>
</gene>
<dbReference type="Proteomes" id="UP000038040">
    <property type="component" value="Unplaced"/>
</dbReference>
<comment type="subcellular location">
    <subcellularLocation>
        <location evidence="1">Cytoplasm</location>
    </subcellularLocation>
</comment>
<evidence type="ECO:0000256" key="7">
    <source>
        <dbReference type="ARBA" id="ARBA00022777"/>
    </source>
</evidence>
<dbReference type="InterPro" id="IPR015940">
    <property type="entry name" value="UBA"/>
</dbReference>
<evidence type="ECO:0000256" key="5">
    <source>
        <dbReference type="ARBA" id="ARBA00022679"/>
    </source>
</evidence>
<dbReference type="InterPro" id="IPR015116">
    <property type="entry name" value="Cdc42-bd-like"/>
</dbReference>
<keyword evidence="6" id="KW-0547">Nucleotide-binding</keyword>
<reference evidence="15" key="1">
    <citation type="submission" date="2017-02" db="UniProtKB">
        <authorList>
            <consortium name="WormBaseParasite"/>
        </authorList>
    </citation>
    <scope>IDENTIFICATION</scope>
</reference>